<keyword evidence="9" id="KW-1185">Reference proteome</keyword>
<dbReference type="InterPro" id="IPR018202">
    <property type="entry name" value="Ser_caboxypep_ser_AS"/>
</dbReference>
<dbReference type="InterPro" id="IPR029058">
    <property type="entry name" value="AB_hydrolase_fold"/>
</dbReference>
<protein>
    <submittedName>
        <fullName evidence="8">Prolyl oligopeptidase family serine peptidase</fullName>
    </submittedName>
</protein>
<dbReference type="InterPro" id="IPR001563">
    <property type="entry name" value="Peptidase_S10"/>
</dbReference>
<dbReference type="Proteomes" id="UP001203338">
    <property type="component" value="Unassembled WGS sequence"/>
</dbReference>
<gene>
    <name evidence="8" type="ORF">M3P05_18700</name>
</gene>
<evidence type="ECO:0000256" key="1">
    <source>
        <dbReference type="ARBA" id="ARBA00022645"/>
    </source>
</evidence>
<evidence type="ECO:0000259" key="7">
    <source>
        <dbReference type="Pfam" id="PF00326"/>
    </source>
</evidence>
<reference evidence="8 9" key="1">
    <citation type="submission" date="2022-05" db="EMBL/GenBank/DDBJ databases">
        <authorList>
            <person name="Park J.-S."/>
        </authorList>
    </citation>
    <scope>NUCLEOTIDE SEQUENCE [LARGE SCALE GENOMIC DNA]</scope>
    <source>
        <strain evidence="8 9">2012CJ34-2</strain>
    </source>
</reference>
<keyword evidence="4" id="KW-0378">Hydrolase</keyword>
<keyword evidence="5" id="KW-0325">Glycoprotein</keyword>
<name>A0ABT0PKQ8_9GAMM</name>
<dbReference type="EMBL" id="JAMFLX010000038">
    <property type="protein sequence ID" value="MCL6271953.1"/>
    <property type="molecule type" value="Genomic_DNA"/>
</dbReference>
<evidence type="ECO:0000256" key="2">
    <source>
        <dbReference type="ARBA" id="ARBA00022670"/>
    </source>
</evidence>
<keyword evidence="1" id="KW-0121">Carboxypeptidase</keyword>
<dbReference type="RefSeq" id="WP_249701624.1">
    <property type="nucleotide sequence ID" value="NZ_JAMFLX010000038.1"/>
</dbReference>
<proteinExistence type="predicted"/>
<sequence>MDKQEQDNNRDKADQKDQAAQKNPGITAEKDFRLKNKKLKYHVKADWMTLHVDNKPSASVFYTAYLLESESKTNDRPLTFLFNGGPGSASVFLHMGGVGPQGIRFEEDGRLMPPPVQTEQSSDSWLPFTDLVFVDPVGTGFSHTIENDKAKEGEEKAKKQQDSEYYGIKRDLDALCEFISRFLSLHHRWQSPLFIAGESYGGYRVARLAQQMNEQHGLGVNGAILISPALEFADLDVSDYGISHYLNLFPSLVASSFFHDRVKGIKGTLDDVLEKAEDFALTDYASLLASGDLMPDSRRQQILKRFAQFIGLSVEDAQISGGRISFESFTRMLLRDQHQVIGKYDGTITGIDPFPDRSRQDAPDPTLYPIFRVFKAAINHWLRSELKLDTDREYEVLNEKVFAQWKADEKMHDTFHQVTSMDDLRKGMAANEHMKVFICHGIHDLITPYFASKRFAHQMKLPQDHRSRVTLRNYSGGHMFYANQASRKQWTKDISDFFSQTLNK</sequence>
<accession>A0ABT0PKQ8</accession>
<keyword evidence="2" id="KW-0645">Protease</keyword>
<evidence type="ECO:0000256" key="6">
    <source>
        <dbReference type="SAM" id="MobiDB-lite"/>
    </source>
</evidence>
<dbReference type="Gene3D" id="3.40.50.1820">
    <property type="entry name" value="alpha/beta hydrolase"/>
    <property type="match status" value="1"/>
</dbReference>
<evidence type="ECO:0000313" key="9">
    <source>
        <dbReference type="Proteomes" id="UP001203338"/>
    </source>
</evidence>
<feature type="compositionally biased region" description="Basic and acidic residues" evidence="6">
    <location>
        <begin position="1"/>
        <end position="19"/>
    </location>
</feature>
<dbReference type="Pfam" id="PF00326">
    <property type="entry name" value="Peptidase_S9"/>
    <property type="match status" value="1"/>
</dbReference>
<evidence type="ECO:0000256" key="4">
    <source>
        <dbReference type="ARBA" id="ARBA00022801"/>
    </source>
</evidence>
<evidence type="ECO:0000313" key="8">
    <source>
        <dbReference type="EMBL" id="MCL6271953.1"/>
    </source>
</evidence>
<dbReference type="PANTHER" id="PTHR11802:SF3">
    <property type="entry name" value="RETINOID-INDUCIBLE SERINE CARBOXYPEPTIDASE"/>
    <property type="match status" value="1"/>
</dbReference>
<dbReference type="Pfam" id="PF00450">
    <property type="entry name" value="Peptidase_S10"/>
    <property type="match status" value="1"/>
</dbReference>
<evidence type="ECO:0000256" key="3">
    <source>
        <dbReference type="ARBA" id="ARBA00022729"/>
    </source>
</evidence>
<organism evidence="8 9">
    <name type="scientific">Parendozoicomonas callyspongiae</name>
    <dbReference type="NCBI Taxonomy" id="2942213"/>
    <lineage>
        <taxon>Bacteria</taxon>
        <taxon>Pseudomonadati</taxon>
        <taxon>Pseudomonadota</taxon>
        <taxon>Gammaproteobacteria</taxon>
        <taxon>Oceanospirillales</taxon>
        <taxon>Endozoicomonadaceae</taxon>
        <taxon>Parendozoicomonas</taxon>
    </lineage>
</organism>
<feature type="region of interest" description="Disordered" evidence="6">
    <location>
        <begin position="1"/>
        <end position="29"/>
    </location>
</feature>
<dbReference type="PANTHER" id="PTHR11802">
    <property type="entry name" value="SERINE PROTEASE FAMILY S10 SERINE CARBOXYPEPTIDASE"/>
    <property type="match status" value="1"/>
</dbReference>
<dbReference type="PROSITE" id="PS00131">
    <property type="entry name" value="CARBOXYPEPT_SER_SER"/>
    <property type="match status" value="1"/>
</dbReference>
<feature type="domain" description="Peptidase S9 prolyl oligopeptidase catalytic" evidence="7">
    <location>
        <begin position="373"/>
        <end position="503"/>
    </location>
</feature>
<dbReference type="SUPFAM" id="SSF53474">
    <property type="entry name" value="alpha/beta-Hydrolases"/>
    <property type="match status" value="1"/>
</dbReference>
<keyword evidence="3" id="KW-0732">Signal</keyword>
<evidence type="ECO:0000256" key="5">
    <source>
        <dbReference type="ARBA" id="ARBA00023180"/>
    </source>
</evidence>
<comment type="caution">
    <text evidence="8">The sequence shown here is derived from an EMBL/GenBank/DDBJ whole genome shotgun (WGS) entry which is preliminary data.</text>
</comment>
<dbReference type="InterPro" id="IPR001375">
    <property type="entry name" value="Peptidase_S9_cat"/>
</dbReference>